<organism evidence="8 9">
    <name type="scientific">Segatella oris F0302</name>
    <dbReference type="NCBI Taxonomy" id="649760"/>
    <lineage>
        <taxon>Bacteria</taxon>
        <taxon>Pseudomonadati</taxon>
        <taxon>Bacteroidota</taxon>
        <taxon>Bacteroidia</taxon>
        <taxon>Bacteroidales</taxon>
        <taxon>Prevotellaceae</taxon>
        <taxon>Segatella</taxon>
    </lineage>
</organism>
<dbReference type="HOGENOM" id="CLU_074586_1_0_10"/>
<dbReference type="Gene3D" id="3.60.21.10">
    <property type="match status" value="1"/>
</dbReference>
<dbReference type="GO" id="GO:0009245">
    <property type="term" value="P:lipid A biosynthetic process"/>
    <property type="evidence" value="ECO:0007669"/>
    <property type="project" value="TreeGrafter"/>
</dbReference>
<reference evidence="8 9" key="1">
    <citation type="submission" date="2009-11" db="EMBL/GenBank/DDBJ databases">
        <authorList>
            <person name="Weinstock G."/>
            <person name="Sodergren E."/>
            <person name="Clifton S."/>
            <person name="Fulton L."/>
            <person name="Fulton B."/>
            <person name="Courtney L."/>
            <person name="Fronick C."/>
            <person name="Harrison M."/>
            <person name="Strong C."/>
            <person name="Farmer C."/>
            <person name="Delahaunty K."/>
            <person name="Markovic C."/>
            <person name="Hall O."/>
            <person name="Minx P."/>
            <person name="Tomlinson C."/>
            <person name="Mitreva M."/>
            <person name="Nelson J."/>
            <person name="Hou S."/>
            <person name="Wollam A."/>
            <person name="Pepin K.H."/>
            <person name="Johnson M."/>
            <person name="Bhonagiri V."/>
            <person name="Nash W.E."/>
            <person name="Warren W."/>
            <person name="Chinwalla A."/>
            <person name="Mardis E.R."/>
            <person name="Wilson R.K."/>
        </authorList>
    </citation>
    <scope>NUCLEOTIDE SEQUENCE [LARGE SCALE GENOMIC DNA]</scope>
    <source>
        <strain evidence="8 9">F0302</strain>
    </source>
</reference>
<dbReference type="AlphaFoldDB" id="D1QST3"/>
<dbReference type="EMBL" id="ACUZ02000034">
    <property type="protein sequence ID" value="EFB31764.1"/>
    <property type="molecule type" value="Genomic_DNA"/>
</dbReference>
<dbReference type="STRING" id="649760.HMPREF0971_02044"/>
<protein>
    <submittedName>
        <fullName evidence="8">Ser/Thr phosphatase family protein</fullName>
    </submittedName>
</protein>
<dbReference type="RefSeq" id="WP_004373841.1">
    <property type="nucleotide sequence ID" value="NZ_GG703886.1"/>
</dbReference>
<keyword evidence="6" id="KW-0464">Manganese</keyword>
<proteinExistence type="predicted"/>
<dbReference type="InterPro" id="IPR043461">
    <property type="entry name" value="LpxH-like"/>
</dbReference>
<name>D1QST3_9BACT</name>
<sequence length="255" mass="29847">MGKNVYFLSDAHLGSLAIPHGRTQERRLVRFLDSIKEKASAVYLLGDMFDFWNEYRYVVPKGYSRFLGKLSELTDNGVEVHFFAGNHDLWTYGYLEEECGVIVHKAPVTTEIYGKVFFLAHGDGLGDPDNKFKILRKLFHNRTCQRLLNFVHPRWGMALGLNWAKHSRLKRADGKEVPFMGEDKEFLVRFARDYKRSHPNIDYFLFGHRHIELDLPIDKSTRMLILGDWIWQFTYAVFDGEHLFLGEYVEGESKF</sequence>
<dbReference type="PANTHER" id="PTHR34990">
    <property type="entry name" value="UDP-2,3-DIACYLGLUCOSAMINE HYDROLASE-RELATED"/>
    <property type="match status" value="1"/>
</dbReference>
<evidence type="ECO:0000256" key="2">
    <source>
        <dbReference type="ARBA" id="ARBA00022519"/>
    </source>
</evidence>
<evidence type="ECO:0000256" key="6">
    <source>
        <dbReference type="ARBA" id="ARBA00023211"/>
    </source>
</evidence>
<feature type="domain" description="Calcineurin-like phosphoesterase" evidence="7">
    <location>
        <begin position="5"/>
        <end position="211"/>
    </location>
</feature>
<dbReference type="InterPro" id="IPR029052">
    <property type="entry name" value="Metallo-depent_PP-like"/>
</dbReference>
<comment type="caution">
    <text evidence="8">The sequence shown here is derived from an EMBL/GenBank/DDBJ whole genome shotgun (WGS) entry which is preliminary data.</text>
</comment>
<evidence type="ECO:0000313" key="9">
    <source>
        <dbReference type="Proteomes" id="UP000004079"/>
    </source>
</evidence>
<accession>D1QST3</accession>
<evidence type="ECO:0000259" key="7">
    <source>
        <dbReference type="Pfam" id="PF00149"/>
    </source>
</evidence>
<keyword evidence="1" id="KW-1003">Cell membrane</keyword>
<dbReference type="GO" id="GO:0016020">
    <property type="term" value="C:membrane"/>
    <property type="evidence" value="ECO:0007669"/>
    <property type="project" value="GOC"/>
</dbReference>
<keyword evidence="2" id="KW-0997">Cell inner membrane</keyword>
<dbReference type="PANTHER" id="PTHR34990:SF1">
    <property type="entry name" value="UDP-2,3-DIACYLGLUCOSAMINE HYDROLASE"/>
    <property type="match status" value="1"/>
</dbReference>
<evidence type="ECO:0000256" key="3">
    <source>
        <dbReference type="ARBA" id="ARBA00022723"/>
    </source>
</evidence>
<evidence type="ECO:0000256" key="4">
    <source>
        <dbReference type="ARBA" id="ARBA00022801"/>
    </source>
</evidence>
<dbReference type="Proteomes" id="UP000004079">
    <property type="component" value="Unassembled WGS sequence"/>
</dbReference>
<evidence type="ECO:0000256" key="1">
    <source>
        <dbReference type="ARBA" id="ARBA00022475"/>
    </source>
</evidence>
<keyword evidence="4" id="KW-0378">Hydrolase</keyword>
<gene>
    <name evidence="8" type="ORF">HMPREF0971_02044</name>
</gene>
<dbReference type="SUPFAM" id="SSF56300">
    <property type="entry name" value="Metallo-dependent phosphatases"/>
    <property type="match status" value="1"/>
</dbReference>
<dbReference type="GO" id="GO:0046872">
    <property type="term" value="F:metal ion binding"/>
    <property type="evidence" value="ECO:0007669"/>
    <property type="project" value="UniProtKB-KW"/>
</dbReference>
<evidence type="ECO:0000256" key="5">
    <source>
        <dbReference type="ARBA" id="ARBA00023136"/>
    </source>
</evidence>
<dbReference type="Pfam" id="PF00149">
    <property type="entry name" value="Metallophos"/>
    <property type="match status" value="1"/>
</dbReference>
<evidence type="ECO:0000313" key="8">
    <source>
        <dbReference type="EMBL" id="EFB31764.1"/>
    </source>
</evidence>
<dbReference type="GO" id="GO:0008758">
    <property type="term" value="F:UDP-2,3-diacylglucosamine hydrolase activity"/>
    <property type="evidence" value="ECO:0007669"/>
    <property type="project" value="TreeGrafter"/>
</dbReference>
<keyword evidence="3" id="KW-0479">Metal-binding</keyword>
<dbReference type="InterPro" id="IPR004843">
    <property type="entry name" value="Calcineurin-like_PHP"/>
</dbReference>
<keyword evidence="5" id="KW-0472">Membrane</keyword>
<dbReference type="CDD" id="cd07398">
    <property type="entry name" value="MPP_YbbF-LpxH"/>
    <property type="match status" value="1"/>
</dbReference>